<protein>
    <recommendedName>
        <fullName evidence="2">Peptidase M28 domain-containing protein</fullName>
    </recommendedName>
</protein>
<evidence type="ECO:0000313" key="1">
    <source>
        <dbReference type="EMBL" id="SVC38071.1"/>
    </source>
</evidence>
<proteinExistence type="predicted"/>
<feature type="non-terminal residue" evidence="1">
    <location>
        <position position="375"/>
    </location>
</feature>
<organism evidence="1">
    <name type="scientific">marine metagenome</name>
    <dbReference type="NCBI Taxonomy" id="408172"/>
    <lineage>
        <taxon>unclassified sequences</taxon>
        <taxon>metagenomes</taxon>
        <taxon>ecological metagenomes</taxon>
    </lineage>
</organism>
<name>A0A382LT35_9ZZZZ</name>
<dbReference type="Gene3D" id="3.40.630.10">
    <property type="entry name" value="Zn peptidases"/>
    <property type="match status" value="1"/>
</dbReference>
<accession>A0A382LT35</accession>
<dbReference type="Gene3D" id="3.50.30.30">
    <property type="match status" value="1"/>
</dbReference>
<evidence type="ECO:0008006" key="2">
    <source>
        <dbReference type="Google" id="ProtNLM"/>
    </source>
</evidence>
<dbReference type="AlphaFoldDB" id="A0A382LT35"/>
<sequence length="375" mass="41354">MKRLAFVPLALLILSVDCSTAKGEGLSETVRFLSSLGSRISGYPGAEVAADFVEVELRAIGVADITREPFEITVPMDKGGELTLTESGERFTLYGMWPNLVRTPTLPPGGYLGELIYGGAGDWADYKGQELEGRVVLMEFNSWGRWLQAASLGARAIVFIEPEETTGAQGEAKYSTAPLDIPRYWIERSAGLQLKERLLQGPLQTTLKGRMDWQRQTAWNIWGVIPGSDAKLANETIIVESYYDGISVVPALAPSAETASGMAALLSLASTLVDQPPKRTVLLVATGAHFQAHQGMVNFIDRHARIHPHYARQMDFPLKPKLFISLDLTTQTDEMGIWNNTLSYDIKRFFVPFGRRFTAYAEQEATLLGRDPARA</sequence>
<dbReference type="EMBL" id="UINC01088116">
    <property type="protein sequence ID" value="SVC38071.1"/>
    <property type="molecule type" value="Genomic_DNA"/>
</dbReference>
<dbReference type="SUPFAM" id="SSF53187">
    <property type="entry name" value="Zn-dependent exopeptidases"/>
    <property type="match status" value="1"/>
</dbReference>
<dbReference type="SUPFAM" id="SSF52025">
    <property type="entry name" value="PA domain"/>
    <property type="match status" value="1"/>
</dbReference>
<reference evidence="1" key="1">
    <citation type="submission" date="2018-05" db="EMBL/GenBank/DDBJ databases">
        <authorList>
            <person name="Lanie J.A."/>
            <person name="Ng W.-L."/>
            <person name="Kazmierczak K.M."/>
            <person name="Andrzejewski T.M."/>
            <person name="Davidsen T.M."/>
            <person name="Wayne K.J."/>
            <person name="Tettelin H."/>
            <person name="Glass J.I."/>
            <person name="Rusch D."/>
            <person name="Podicherti R."/>
            <person name="Tsui H.-C.T."/>
            <person name="Winkler M.E."/>
        </authorList>
    </citation>
    <scope>NUCLEOTIDE SEQUENCE</scope>
</reference>
<dbReference type="InterPro" id="IPR046450">
    <property type="entry name" value="PA_dom_sf"/>
</dbReference>
<gene>
    <name evidence="1" type="ORF">METZ01_LOCUS290925</name>
</gene>